<organism evidence="1 2">
    <name type="scientific">Arctium lappa</name>
    <name type="common">Greater burdock</name>
    <name type="synonym">Lappa major</name>
    <dbReference type="NCBI Taxonomy" id="4217"/>
    <lineage>
        <taxon>Eukaryota</taxon>
        <taxon>Viridiplantae</taxon>
        <taxon>Streptophyta</taxon>
        <taxon>Embryophyta</taxon>
        <taxon>Tracheophyta</taxon>
        <taxon>Spermatophyta</taxon>
        <taxon>Magnoliopsida</taxon>
        <taxon>eudicotyledons</taxon>
        <taxon>Gunneridae</taxon>
        <taxon>Pentapetalae</taxon>
        <taxon>asterids</taxon>
        <taxon>campanulids</taxon>
        <taxon>Asterales</taxon>
        <taxon>Asteraceae</taxon>
        <taxon>Carduoideae</taxon>
        <taxon>Cardueae</taxon>
        <taxon>Arctiinae</taxon>
        <taxon>Arctium</taxon>
    </lineage>
</organism>
<evidence type="ECO:0000313" key="2">
    <source>
        <dbReference type="Proteomes" id="UP001055879"/>
    </source>
</evidence>
<reference evidence="2" key="1">
    <citation type="journal article" date="2022" name="Mol. Ecol. Resour.">
        <title>The genomes of chicory, endive, great burdock and yacon provide insights into Asteraceae palaeo-polyploidization history and plant inulin production.</title>
        <authorList>
            <person name="Fan W."/>
            <person name="Wang S."/>
            <person name="Wang H."/>
            <person name="Wang A."/>
            <person name="Jiang F."/>
            <person name="Liu H."/>
            <person name="Zhao H."/>
            <person name="Xu D."/>
            <person name="Zhang Y."/>
        </authorList>
    </citation>
    <scope>NUCLEOTIDE SEQUENCE [LARGE SCALE GENOMIC DNA]</scope>
    <source>
        <strain evidence="2">cv. Niubang</strain>
    </source>
</reference>
<proteinExistence type="predicted"/>
<sequence length="126" mass="12808">MLQLVTDTFSTDFLPGGPIAASGGGGVAASVARAAAATADTVVNAAAVRAANADVYGDAYVAAHEDGDADNGARDDDAKADGDFLGVALPEFSYLGLIGYMSKKQSLWSMVEPTLDQVIPSTPWAL</sequence>
<name>A0ACB8XJ36_ARCLA</name>
<comment type="caution">
    <text evidence="1">The sequence shown here is derived from an EMBL/GenBank/DDBJ whole genome shotgun (WGS) entry which is preliminary data.</text>
</comment>
<dbReference type="Proteomes" id="UP001055879">
    <property type="component" value="Linkage Group LG17"/>
</dbReference>
<reference evidence="1 2" key="2">
    <citation type="journal article" date="2022" name="Mol. Ecol. Resour.">
        <title>The genomes of chicory, endive, great burdock and yacon provide insights into Asteraceae paleo-polyploidization history and plant inulin production.</title>
        <authorList>
            <person name="Fan W."/>
            <person name="Wang S."/>
            <person name="Wang H."/>
            <person name="Wang A."/>
            <person name="Jiang F."/>
            <person name="Liu H."/>
            <person name="Zhao H."/>
            <person name="Xu D."/>
            <person name="Zhang Y."/>
        </authorList>
    </citation>
    <scope>NUCLEOTIDE SEQUENCE [LARGE SCALE GENOMIC DNA]</scope>
    <source>
        <strain evidence="2">cv. Niubang</strain>
    </source>
</reference>
<dbReference type="EMBL" id="CM042063">
    <property type="protein sequence ID" value="KAI3667065.1"/>
    <property type="molecule type" value="Genomic_DNA"/>
</dbReference>
<accession>A0ACB8XJ36</accession>
<protein>
    <submittedName>
        <fullName evidence="1">Uncharacterized protein</fullName>
    </submittedName>
</protein>
<keyword evidence="2" id="KW-1185">Reference proteome</keyword>
<evidence type="ECO:0000313" key="1">
    <source>
        <dbReference type="EMBL" id="KAI3667065.1"/>
    </source>
</evidence>
<gene>
    <name evidence="1" type="ORF">L6452_42108</name>
</gene>